<dbReference type="EMBL" id="JABCKI010007914">
    <property type="protein sequence ID" value="KAG5633403.1"/>
    <property type="molecule type" value="Genomic_DNA"/>
</dbReference>
<feature type="non-terminal residue" evidence="1">
    <location>
        <position position="1"/>
    </location>
</feature>
<protein>
    <submittedName>
        <fullName evidence="1">Uncharacterized protein</fullName>
    </submittedName>
</protein>
<dbReference type="AlphaFoldDB" id="A0A9P7K1T3"/>
<accession>A0A9P7K1T3</accession>
<organism evidence="1 2">
    <name type="scientific">Sphagnurus paluster</name>
    <dbReference type="NCBI Taxonomy" id="117069"/>
    <lineage>
        <taxon>Eukaryota</taxon>
        <taxon>Fungi</taxon>
        <taxon>Dikarya</taxon>
        <taxon>Basidiomycota</taxon>
        <taxon>Agaricomycotina</taxon>
        <taxon>Agaricomycetes</taxon>
        <taxon>Agaricomycetidae</taxon>
        <taxon>Agaricales</taxon>
        <taxon>Tricholomatineae</taxon>
        <taxon>Lyophyllaceae</taxon>
        <taxon>Sphagnurus</taxon>
    </lineage>
</organism>
<gene>
    <name evidence="1" type="ORF">H0H81_008074</name>
</gene>
<dbReference type="Proteomes" id="UP000717328">
    <property type="component" value="Unassembled WGS sequence"/>
</dbReference>
<comment type="caution">
    <text evidence="1">The sequence shown here is derived from an EMBL/GenBank/DDBJ whole genome shotgun (WGS) entry which is preliminary data.</text>
</comment>
<evidence type="ECO:0000313" key="1">
    <source>
        <dbReference type="EMBL" id="KAG5633403.1"/>
    </source>
</evidence>
<reference evidence="1" key="2">
    <citation type="submission" date="2021-10" db="EMBL/GenBank/DDBJ databases">
        <title>Phylogenomics reveals ancestral predisposition of the termite-cultivated fungus Termitomyces towards a domesticated lifestyle.</title>
        <authorList>
            <person name="Auxier B."/>
            <person name="Grum-Grzhimaylo A."/>
            <person name="Cardenas M.E."/>
            <person name="Lodge J.D."/>
            <person name="Laessoe T."/>
            <person name="Pedersen O."/>
            <person name="Smith M.E."/>
            <person name="Kuyper T.W."/>
            <person name="Franco-Molano E.A."/>
            <person name="Baroni T.J."/>
            <person name="Aanen D.K."/>
        </authorList>
    </citation>
    <scope>NUCLEOTIDE SEQUENCE</scope>
    <source>
        <strain evidence="1">D49</strain>
    </source>
</reference>
<proteinExistence type="predicted"/>
<reference evidence="1" key="1">
    <citation type="submission" date="2021-02" db="EMBL/GenBank/DDBJ databases">
        <authorList>
            <person name="Nieuwenhuis M."/>
            <person name="Van De Peppel L.J.J."/>
        </authorList>
    </citation>
    <scope>NUCLEOTIDE SEQUENCE</scope>
    <source>
        <strain evidence="1">D49</strain>
    </source>
</reference>
<sequence length="132" mass="15471">YHVEDLSLCFFPNLRKLKLDVKLWCGETHLVRLLDSLPQPAELLLVVIEIDGMRDLEAEVWTGVHDKLTAVEEPPMLHIHIYFNSQLQIDEHEDLVCSLFERVLPFYWGSEIFRFELRCPTSVEVFTADRSD</sequence>
<keyword evidence="2" id="KW-1185">Reference proteome</keyword>
<name>A0A9P7K1T3_9AGAR</name>
<evidence type="ECO:0000313" key="2">
    <source>
        <dbReference type="Proteomes" id="UP000717328"/>
    </source>
</evidence>